<protein>
    <recommendedName>
        <fullName evidence="2">ATPase domain-containing protein</fullName>
    </recommendedName>
</protein>
<dbReference type="InterPro" id="IPR027417">
    <property type="entry name" value="P-loop_NTPase"/>
</dbReference>
<evidence type="ECO:0000256" key="1">
    <source>
        <dbReference type="SAM" id="MobiDB-lite"/>
    </source>
</evidence>
<dbReference type="PANTHER" id="PTHR37096:SF1">
    <property type="entry name" value="AAA+ ATPASE DOMAIN-CONTAINING PROTEIN"/>
    <property type="match status" value="1"/>
</dbReference>
<dbReference type="PANTHER" id="PTHR37096">
    <property type="entry name" value="YALI0E33429P"/>
    <property type="match status" value="1"/>
</dbReference>
<dbReference type="SUPFAM" id="SSF52540">
    <property type="entry name" value="P-loop containing nucleoside triphosphate hydrolases"/>
    <property type="match status" value="1"/>
</dbReference>
<dbReference type="InterPro" id="IPR011579">
    <property type="entry name" value="ATPase_dom"/>
</dbReference>
<evidence type="ECO:0000259" key="2">
    <source>
        <dbReference type="Pfam" id="PF01637"/>
    </source>
</evidence>
<dbReference type="InterPro" id="IPR051667">
    <property type="entry name" value="Archaeal_ATPase_domain"/>
</dbReference>
<gene>
    <name evidence="3" type="ORF">CANCADRAFT_81680</name>
</gene>
<organism evidence="3 4">
    <name type="scientific">Tortispora caseinolytica NRRL Y-17796</name>
    <dbReference type="NCBI Taxonomy" id="767744"/>
    <lineage>
        <taxon>Eukaryota</taxon>
        <taxon>Fungi</taxon>
        <taxon>Dikarya</taxon>
        <taxon>Ascomycota</taxon>
        <taxon>Saccharomycotina</taxon>
        <taxon>Trigonopsidomycetes</taxon>
        <taxon>Trigonopsidales</taxon>
        <taxon>Trigonopsidaceae</taxon>
        <taxon>Tortispora</taxon>
    </lineage>
</organism>
<dbReference type="Proteomes" id="UP000095023">
    <property type="component" value="Unassembled WGS sequence"/>
</dbReference>
<evidence type="ECO:0000313" key="3">
    <source>
        <dbReference type="EMBL" id="ODV92052.1"/>
    </source>
</evidence>
<sequence>MLTRRLQRFRGVYIQKRCFFPGFSQIVSVISNPVDIIRQLDESRKLLESTREELQASYERLTIPQTETFSPLPGFFPRKVELASLRSCLESQPAFTVLFGGSSTGKTALLRQVLSKPDQFLLVSFDLRLPGFSNIQGMYMSFSMKFEELFNRIINSYADHPNSKVKDAFQSTLKGHINGFKLARRDLEKRIDQALSVTGNSDSVITENNLAQLFEQYQSALLAYWNVDPFKDAEPQDHEKSTNLEHKERKEDEKTPAKSLRNANGTESFRRKIPVLFIDEAHRLGTFISSPDCINILLTASLTLTKQDRLCHVVHATSDPFYMYWLRNLNVSHHVKLLTIDDCTKDETRDYFYEYLLPSTLEKLPSPGLIKHKLFPFDVLWDTFGGRLVFYADYISEFIDTNGNAHPLQSSHFLQAYILLKIYLGDSKFKIQSEYQLPQYSEIDNKDTVSPSVLREVIEEILNNPQNITQNRSVNEINYFAACERWSTAEIHKIVAAKILNLTWITPLSERPPNHNSKNFVFRMPALRPMSRVMFKAMQNIYSNDAAKT</sequence>
<proteinExistence type="predicted"/>
<dbReference type="GO" id="GO:0005524">
    <property type="term" value="F:ATP binding"/>
    <property type="evidence" value="ECO:0007669"/>
    <property type="project" value="InterPro"/>
</dbReference>
<feature type="domain" description="ATPase" evidence="2">
    <location>
        <begin position="75"/>
        <end position="324"/>
    </location>
</feature>
<dbReference type="EMBL" id="KV453841">
    <property type="protein sequence ID" value="ODV92052.1"/>
    <property type="molecule type" value="Genomic_DNA"/>
</dbReference>
<dbReference type="Gene3D" id="3.40.50.300">
    <property type="entry name" value="P-loop containing nucleotide triphosphate hydrolases"/>
    <property type="match status" value="1"/>
</dbReference>
<evidence type="ECO:0000313" key="4">
    <source>
        <dbReference type="Proteomes" id="UP000095023"/>
    </source>
</evidence>
<keyword evidence="4" id="KW-1185">Reference proteome</keyword>
<dbReference type="OrthoDB" id="2150628at2759"/>
<feature type="compositionally biased region" description="Basic and acidic residues" evidence="1">
    <location>
        <begin position="233"/>
        <end position="256"/>
    </location>
</feature>
<feature type="region of interest" description="Disordered" evidence="1">
    <location>
        <begin position="233"/>
        <end position="263"/>
    </location>
</feature>
<name>A0A1E4TJX5_9ASCO</name>
<dbReference type="Pfam" id="PF01637">
    <property type="entry name" value="ATPase_2"/>
    <property type="match status" value="1"/>
</dbReference>
<reference evidence="4" key="1">
    <citation type="submission" date="2016-02" db="EMBL/GenBank/DDBJ databases">
        <title>Comparative genomics of biotechnologically important yeasts.</title>
        <authorList>
            <consortium name="DOE Joint Genome Institute"/>
            <person name="Riley R."/>
            <person name="Haridas S."/>
            <person name="Wolfe K.H."/>
            <person name="Lopes M.R."/>
            <person name="Hittinger C.T."/>
            <person name="Goker M."/>
            <person name="Salamov A."/>
            <person name="Wisecaver J."/>
            <person name="Long T.M."/>
            <person name="Aerts A.L."/>
            <person name="Barry K."/>
            <person name="Choi C."/>
            <person name="Clum A."/>
            <person name="Coughlan A.Y."/>
            <person name="Deshpande S."/>
            <person name="Douglass A.P."/>
            <person name="Hanson S.J."/>
            <person name="Klenk H.-P."/>
            <person name="Labutti K."/>
            <person name="Lapidus A."/>
            <person name="Lindquist E."/>
            <person name="Lipzen A."/>
            <person name="Meier-Kolthoff J.P."/>
            <person name="Ohm R.A."/>
            <person name="Otillar R.P."/>
            <person name="Pangilinan J."/>
            <person name="Peng Y."/>
            <person name="Rokas A."/>
            <person name="Rosa C.A."/>
            <person name="Scheuner C."/>
            <person name="Sibirny A.A."/>
            <person name="Slot J.C."/>
            <person name="Stielow J.B."/>
            <person name="Sun H."/>
            <person name="Kurtzman C.P."/>
            <person name="Blackwell M."/>
            <person name="Jeffries T.W."/>
            <person name="Grigoriev I.V."/>
        </authorList>
    </citation>
    <scope>NUCLEOTIDE SEQUENCE [LARGE SCALE GENOMIC DNA]</scope>
    <source>
        <strain evidence="4">NRRL Y-17796</strain>
    </source>
</reference>
<accession>A0A1E4TJX5</accession>
<dbReference type="AlphaFoldDB" id="A0A1E4TJX5"/>